<name>A0A9D3WFR7_9ROSI</name>
<accession>A0A9D3WFR7</accession>
<proteinExistence type="predicted"/>
<dbReference type="EMBL" id="JAIQCV010000002">
    <property type="protein sequence ID" value="KAH1122515.1"/>
    <property type="molecule type" value="Genomic_DNA"/>
</dbReference>
<evidence type="ECO:0000313" key="1">
    <source>
        <dbReference type="EMBL" id="KAH1122515.1"/>
    </source>
</evidence>
<gene>
    <name evidence="1" type="ORF">J1N35_005675</name>
</gene>
<organism evidence="1 2">
    <name type="scientific">Gossypium stocksii</name>
    <dbReference type="NCBI Taxonomy" id="47602"/>
    <lineage>
        <taxon>Eukaryota</taxon>
        <taxon>Viridiplantae</taxon>
        <taxon>Streptophyta</taxon>
        <taxon>Embryophyta</taxon>
        <taxon>Tracheophyta</taxon>
        <taxon>Spermatophyta</taxon>
        <taxon>Magnoliopsida</taxon>
        <taxon>eudicotyledons</taxon>
        <taxon>Gunneridae</taxon>
        <taxon>Pentapetalae</taxon>
        <taxon>rosids</taxon>
        <taxon>malvids</taxon>
        <taxon>Malvales</taxon>
        <taxon>Malvaceae</taxon>
        <taxon>Malvoideae</taxon>
        <taxon>Gossypium</taxon>
    </lineage>
</organism>
<dbReference type="Proteomes" id="UP000828251">
    <property type="component" value="Unassembled WGS sequence"/>
</dbReference>
<evidence type="ECO:0000313" key="2">
    <source>
        <dbReference type="Proteomes" id="UP000828251"/>
    </source>
</evidence>
<keyword evidence="2" id="KW-1185">Reference proteome</keyword>
<reference evidence="1 2" key="1">
    <citation type="journal article" date="2021" name="Plant Biotechnol. J.">
        <title>Multi-omics assisted identification of the key and species-specific regulatory components of drought-tolerant mechanisms in Gossypium stocksii.</title>
        <authorList>
            <person name="Yu D."/>
            <person name="Ke L."/>
            <person name="Zhang D."/>
            <person name="Wu Y."/>
            <person name="Sun Y."/>
            <person name="Mei J."/>
            <person name="Sun J."/>
            <person name="Sun Y."/>
        </authorList>
    </citation>
    <scope>NUCLEOTIDE SEQUENCE [LARGE SCALE GENOMIC DNA]</scope>
    <source>
        <strain evidence="2">cv. E1</strain>
        <tissue evidence="1">Leaf</tissue>
    </source>
</reference>
<comment type="caution">
    <text evidence="1">The sequence shown here is derived from an EMBL/GenBank/DDBJ whole genome shotgun (WGS) entry which is preliminary data.</text>
</comment>
<protein>
    <submittedName>
        <fullName evidence="1">Uncharacterized protein</fullName>
    </submittedName>
</protein>
<sequence length="133" mass="14923">MGFLGVLISWSSEEFGEEFTDFILSKVVHEGFSRGVGLVQKEWCSRGTIGANELHRLLLCHGIQRHNYDFKSNIPSGENELSTISGLDHGEGRPSFYLSLYILEVGFHLLMSDFICKVLRYYGFALGQLSSAL</sequence>
<dbReference type="AlphaFoldDB" id="A0A9D3WFR7"/>